<feature type="compositionally biased region" description="Pro residues" evidence="1">
    <location>
        <begin position="7"/>
        <end position="16"/>
    </location>
</feature>
<gene>
    <name evidence="2" type="ORF">HYPSUDRAFT_199931</name>
</gene>
<dbReference type="AlphaFoldDB" id="A0A0D2Q1J8"/>
<evidence type="ECO:0000313" key="3">
    <source>
        <dbReference type="Proteomes" id="UP000054270"/>
    </source>
</evidence>
<keyword evidence="3" id="KW-1185">Reference proteome</keyword>
<organism evidence="2 3">
    <name type="scientific">Hypholoma sublateritium (strain FD-334 SS-4)</name>
    <dbReference type="NCBI Taxonomy" id="945553"/>
    <lineage>
        <taxon>Eukaryota</taxon>
        <taxon>Fungi</taxon>
        <taxon>Dikarya</taxon>
        <taxon>Basidiomycota</taxon>
        <taxon>Agaricomycotina</taxon>
        <taxon>Agaricomycetes</taxon>
        <taxon>Agaricomycetidae</taxon>
        <taxon>Agaricales</taxon>
        <taxon>Agaricineae</taxon>
        <taxon>Strophariaceae</taxon>
        <taxon>Hypholoma</taxon>
    </lineage>
</organism>
<evidence type="ECO:0008006" key="4">
    <source>
        <dbReference type="Google" id="ProtNLM"/>
    </source>
</evidence>
<name>A0A0D2Q1J8_HYPSF</name>
<dbReference type="OMA" id="ADDSEHW"/>
<dbReference type="EMBL" id="KN817532">
    <property type="protein sequence ID" value="KJA25415.1"/>
    <property type="molecule type" value="Genomic_DNA"/>
</dbReference>
<sequence>MDCPGTDPAPLPPAPVAGPVRAPRAPCPPKGTIQPSHRSDRAVKPPGTWWIVPPAPVPPANTSAPPADAPVSNADDQESIPSLDDDMDEVQFAGAVSTTSDPYNFKQAMQADDSEHWKEATLAEYNTLLQNGTWELVDLPPGQKAIGSSWVFRIKLLKVLSVSDKVATEA</sequence>
<reference evidence="3" key="1">
    <citation type="submission" date="2014-04" db="EMBL/GenBank/DDBJ databases">
        <title>Evolutionary Origins and Diversification of the Mycorrhizal Mutualists.</title>
        <authorList>
            <consortium name="DOE Joint Genome Institute"/>
            <consortium name="Mycorrhizal Genomics Consortium"/>
            <person name="Kohler A."/>
            <person name="Kuo A."/>
            <person name="Nagy L.G."/>
            <person name="Floudas D."/>
            <person name="Copeland A."/>
            <person name="Barry K.W."/>
            <person name="Cichocki N."/>
            <person name="Veneault-Fourrey C."/>
            <person name="LaButti K."/>
            <person name="Lindquist E.A."/>
            <person name="Lipzen A."/>
            <person name="Lundell T."/>
            <person name="Morin E."/>
            <person name="Murat C."/>
            <person name="Riley R."/>
            <person name="Ohm R."/>
            <person name="Sun H."/>
            <person name="Tunlid A."/>
            <person name="Henrissat B."/>
            <person name="Grigoriev I.V."/>
            <person name="Hibbett D.S."/>
            <person name="Martin F."/>
        </authorList>
    </citation>
    <scope>NUCLEOTIDE SEQUENCE [LARGE SCALE GENOMIC DNA]</scope>
    <source>
        <strain evidence="3">FD-334 SS-4</strain>
    </source>
</reference>
<proteinExistence type="predicted"/>
<accession>A0A0D2Q1J8</accession>
<dbReference type="STRING" id="945553.A0A0D2Q1J8"/>
<evidence type="ECO:0000256" key="1">
    <source>
        <dbReference type="SAM" id="MobiDB-lite"/>
    </source>
</evidence>
<dbReference type="OrthoDB" id="3066636at2759"/>
<feature type="region of interest" description="Disordered" evidence="1">
    <location>
        <begin position="1"/>
        <end position="82"/>
    </location>
</feature>
<protein>
    <recommendedName>
        <fullName evidence="4">Reverse transcriptase Ty1/copia-type domain-containing protein</fullName>
    </recommendedName>
</protein>
<dbReference type="Proteomes" id="UP000054270">
    <property type="component" value="Unassembled WGS sequence"/>
</dbReference>
<evidence type="ECO:0000313" key="2">
    <source>
        <dbReference type="EMBL" id="KJA25415.1"/>
    </source>
</evidence>